<dbReference type="Pfam" id="PF03328">
    <property type="entry name" value="HpcH_HpaI"/>
    <property type="match status" value="1"/>
</dbReference>
<evidence type="ECO:0000256" key="1">
    <source>
        <dbReference type="ARBA" id="ARBA00001946"/>
    </source>
</evidence>
<evidence type="ECO:0000256" key="2">
    <source>
        <dbReference type="ARBA" id="ARBA00005568"/>
    </source>
</evidence>
<comment type="cofactor">
    <cofactor evidence="1">
        <name>Mg(2+)</name>
        <dbReference type="ChEBI" id="CHEBI:18420"/>
    </cofactor>
</comment>
<evidence type="ECO:0000256" key="4">
    <source>
        <dbReference type="ARBA" id="ARBA00022842"/>
    </source>
</evidence>
<evidence type="ECO:0000256" key="3">
    <source>
        <dbReference type="ARBA" id="ARBA00022723"/>
    </source>
</evidence>
<dbReference type="EMBL" id="BKAJ01000032">
    <property type="protein sequence ID" value="GEP54781.1"/>
    <property type="molecule type" value="Genomic_DNA"/>
</dbReference>
<dbReference type="SUPFAM" id="SSF51621">
    <property type="entry name" value="Phosphoenolpyruvate/pyruvate domain"/>
    <property type="match status" value="1"/>
</dbReference>
<evidence type="ECO:0000313" key="9">
    <source>
        <dbReference type="Proteomes" id="UP000321058"/>
    </source>
</evidence>
<comment type="caution">
    <text evidence="8">The sequence shown here is derived from an EMBL/GenBank/DDBJ whole genome shotgun (WGS) entry which is preliminary data.</text>
</comment>
<feature type="domain" description="HpcH/HpaI aldolase/citrate lyase" evidence="7">
    <location>
        <begin position="2"/>
        <end position="227"/>
    </location>
</feature>
<name>A0A512N7X9_9HYPH</name>
<dbReference type="RefSeq" id="WP_147148664.1">
    <property type="nucleotide sequence ID" value="NZ_BKAJ01000032.1"/>
</dbReference>
<dbReference type="AlphaFoldDB" id="A0A512N7X9"/>
<comment type="similarity">
    <text evidence="2">Belongs to the HpcH/HpaI aldolase family.</text>
</comment>
<dbReference type="GO" id="GO:0000287">
    <property type="term" value="F:magnesium ion binding"/>
    <property type="evidence" value="ECO:0007669"/>
    <property type="project" value="TreeGrafter"/>
</dbReference>
<evidence type="ECO:0000313" key="8">
    <source>
        <dbReference type="EMBL" id="GEP54781.1"/>
    </source>
</evidence>
<dbReference type="PIRSF" id="PIRSF015582">
    <property type="entry name" value="Cit_lyase_B"/>
    <property type="match status" value="1"/>
</dbReference>
<dbReference type="OrthoDB" id="9800547at2"/>
<dbReference type="InterPro" id="IPR011206">
    <property type="entry name" value="Citrate_lyase_beta/mcl1/mcl2"/>
</dbReference>
<dbReference type="InterPro" id="IPR040442">
    <property type="entry name" value="Pyrv_kinase-like_dom_sf"/>
</dbReference>
<keyword evidence="8" id="KW-0456">Lyase</keyword>
<dbReference type="Gene3D" id="3.20.20.60">
    <property type="entry name" value="Phosphoenolpyruvate-binding domains"/>
    <property type="match status" value="1"/>
</dbReference>
<feature type="binding site" evidence="6">
    <location>
        <position position="127"/>
    </location>
    <ligand>
        <name>Mg(2+)</name>
        <dbReference type="ChEBI" id="CHEBI:18420"/>
    </ligand>
</feature>
<feature type="binding site" evidence="5">
    <location>
        <position position="127"/>
    </location>
    <ligand>
        <name>substrate</name>
    </ligand>
</feature>
<dbReference type="PANTHER" id="PTHR32308:SF0">
    <property type="entry name" value="HPCH_HPAI ALDOLASE_CITRATE LYASE DOMAIN-CONTAINING PROTEIN"/>
    <property type="match status" value="1"/>
</dbReference>
<accession>A0A512N7X9</accession>
<feature type="binding site" evidence="6">
    <location>
        <position position="154"/>
    </location>
    <ligand>
        <name>Mg(2+)</name>
        <dbReference type="ChEBI" id="CHEBI:18420"/>
    </ligand>
</feature>
<dbReference type="GO" id="GO:0016829">
    <property type="term" value="F:lyase activity"/>
    <property type="evidence" value="ECO:0007669"/>
    <property type="project" value="UniProtKB-KW"/>
</dbReference>
<proteinExistence type="inferred from homology"/>
<evidence type="ECO:0000256" key="6">
    <source>
        <dbReference type="PIRSR" id="PIRSR015582-2"/>
    </source>
</evidence>
<keyword evidence="3 6" id="KW-0479">Metal-binding</keyword>
<evidence type="ECO:0000256" key="5">
    <source>
        <dbReference type="PIRSR" id="PIRSR015582-1"/>
    </source>
</evidence>
<reference evidence="8 9" key="1">
    <citation type="submission" date="2019-07" db="EMBL/GenBank/DDBJ databases">
        <title>Whole genome shotgun sequence of Reyranella soli NBRC 108950.</title>
        <authorList>
            <person name="Hosoyama A."/>
            <person name="Uohara A."/>
            <person name="Ohji S."/>
            <person name="Ichikawa N."/>
        </authorList>
    </citation>
    <scope>NUCLEOTIDE SEQUENCE [LARGE SCALE GENOMIC DNA]</scope>
    <source>
        <strain evidence="8 9">NBRC 108950</strain>
    </source>
</reference>
<keyword evidence="9" id="KW-1185">Reference proteome</keyword>
<gene>
    <name evidence="8" type="ORF">RSO01_19470</name>
</gene>
<organism evidence="8 9">
    <name type="scientific">Reyranella soli</name>
    <dbReference type="NCBI Taxonomy" id="1230389"/>
    <lineage>
        <taxon>Bacteria</taxon>
        <taxon>Pseudomonadati</taxon>
        <taxon>Pseudomonadota</taxon>
        <taxon>Alphaproteobacteria</taxon>
        <taxon>Hyphomicrobiales</taxon>
        <taxon>Reyranellaceae</taxon>
        <taxon>Reyranella</taxon>
    </lineage>
</organism>
<dbReference type="GO" id="GO:0006107">
    <property type="term" value="P:oxaloacetate metabolic process"/>
    <property type="evidence" value="ECO:0007669"/>
    <property type="project" value="TreeGrafter"/>
</dbReference>
<keyword evidence="4 6" id="KW-0460">Magnesium</keyword>
<protein>
    <submittedName>
        <fullName evidence="8">CoA ester lyase</fullName>
    </submittedName>
</protein>
<dbReference type="InterPro" id="IPR015813">
    <property type="entry name" value="Pyrv/PenolPyrv_kinase-like_dom"/>
</dbReference>
<dbReference type="InterPro" id="IPR005000">
    <property type="entry name" value="Aldolase/citrate-lyase_domain"/>
</dbReference>
<feature type="binding site" evidence="5">
    <location>
        <position position="63"/>
    </location>
    <ligand>
        <name>substrate</name>
    </ligand>
</feature>
<sequence length="287" mass="30357">MRSFLFVPGDSERKLAKGPSSGPDGLILDLEDSVATDRKKIARDMVLAYLKSANRSGPKLYVRVNALDTGLTLGDLAVVMQGKPDGIVFPKCVGQANVDLLATYLDALEAREGIEAGATRILTIATESAAAVLALTAAPAKHPRLIGHSWGGEDLMADLGALAKGPAPGEYDDTFRLARTVNLMASVAAGITAYDTVYPDIKNVAGLRAEASDARRMGYGGKIAIHPDQVAVIHEVFTPTAQEVDWAKRVVDTFESNPGSGVLTLDGKMLDKPHLVLARRLLGRTGG</sequence>
<dbReference type="Proteomes" id="UP000321058">
    <property type="component" value="Unassembled WGS sequence"/>
</dbReference>
<dbReference type="PANTHER" id="PTHR32308">
    <property type="entry name" value="LYASE BETA SUBUNIT, PUTATIVE (AFU_ORTHOLOGUE AFUA_4G13030)-RELATED"/>
    <property type="match status" value="1"/>
</dbReference>
<evidence type="ECO:0000259" key="7">
    <source>
        <dbReference type="Pfam" id="PF03328"/>
    </source>
</evidence>